<name>A0A2H3G3W5_FUSOX</name>
<dbReference type="EMBL" id="MABQ02000010">
    <property type="protein sequence ID" value="PCD25511.1"/>
    <property type="molecule type" value="Genomic_DNA"/>
</dbReference>
<accession>A0A2H3G3W5</accession>
<gene>
    <name evidence="1" type="ORF">AU210_014614</name>
</gene>
<proteinExistence type="predicted"/>
<reference evidence="1 2" key="1">
    <citation type="journal article" date="2016" name="Environ. Microbiol.">
        <title>Effector profiles distinguish formae speciales of Fusarium oxysporum.</title>
        <authorList>
            <person name="van Dam P."/>
            <person name="Fokkens L."/>
            <person name="Schmidt S.M."/>
            <person name="Linmans J.H."/>
            <person name="Kistler H.C."/>
            <person name="Ma L.J."/>
            <person name="Rep M."/>
        </authorList>
    </citation>
    <scope>NUCLEOTIDE SEQUENCE [LARGE SCALE GENOMIC DNA]</scope>
    <source>
        <strain evidence="1 2">Forc016</strain>
    </source>
</reference>
<protein>
    <submittedName>
        <fullName evidence="1">Uncharacterized protein</fullName>
    </submittedName>
</protein>
<organism evidence="1 2">
    <name type="scientific">Fusarium oxysporum f. sp. radicis-cucumerinum</name>
    <dbReference type="NCBI Taxonomy" id="327505"/>
    <lineage>
        <taxon>Eukaryota</taxon>
        <taxon>Fungi</taxon>
        <taxon>Dikarya</taxon>
        <taxon>Ascomycota</taxon>
        <taxon>Pezizomycotina</taxon>
        <taxon>Sordariomycetes</taxon>
        <taxon>Hypocreomycetidae</taxon>
        <taxon>Hypocreales</taxon>
        <taxon>Nectriaceae</taxon>
        <taxon>Fusarium</taxon>
        <taxon>Fusarium oxysporum species complex</taxon>
    </lineage>
</organism>
<dbReference type="Proteomes" id="UP000219602">
    <property type="component" value="Chromosome 12"/>
</dbReference>
<reference evidence="1 2" key="2">
    <citation type="journal article" date="2017" name="Sci. Rep.">
        <title>A mobile pathogenicity chromosome in Fusarium oxysporum for infection of multiple cucurbit species.</title>
        <authorList>
            <person name="van Dam P."/>
            <person name="Fokkens L."/>
            <person name="Ayukawa Y."/>
            <person name="van der Gragt M."/>
            <person name="Ter Horst A."/>
            <person name="Brankovics B."/>
            <person name="Houterman P.M."/>
            <person name="Arie T."/>
            <person name="Rep M."/>
        </authorList>
    </citation>
    <scope>NUCLEOTIDE SEQUENCE [LARGE SCALE GENOMIC DNA]</scope>
    <source>
        <strain evidence="1 2">Forc016</strain>
    </source>
</reference>
<dbReference type="AlphaFoldDB" id="A0A2H3G3W5"/>
<evidence type="ECO:0000313" key="2">
    <source>
        <dbReference type="Proteomes" id="UP000219602"/>
    </source>
</evidence>
<evidence type="ECO:0000313" key="1">
    <source>
        <dbReference type="EMBL" id="PCD25511.1"/>
    </source>
</evidence>
<comment type="caution">
    <text evidence="1">The sequence shown here is derived from an EMBL/GenBank/DDBJ whole genome shotgun (WGS) entry which is preliminary data.</text>
</comment>
<sequence length="105" mass="11180">MTSPCASYYGSAKCCNSVLIFGARCDFCLSAGAGMPMNNLLPHPSTPSSEYANPMNENVQNNKATAMLATTTTIALLTIGSLDRRLMRGNIRIGWAVAIESGDPY</sequence>